<evidence type="ECO:0000313" key="5">
    <source>
        <dbReference type="EMBL" id="KAI5311964.1"/>
    </source>
</evidence>
<dbReference type="InterPro" id="IPR055414">
    <property type="entry name" value="LRR_R13L4/SHOC2-like"/>
</dbReference>
<keyword evidence="1" id="KW-0433">Leucine-rich repeat</keyword>
<keyword evidence="6" id="KW-1185">Reference proteome</keyword>
<dbReference type="GO" id="GO:0006952">
    <property type="term" value="P:defense response"/>
    <property type="evidence" value="ECO:0007669"/>
    <property type="project" value="InterPro"/>
</dbReference>
<name>A0AAD4YKC8_PRUDU</name>
<sequence length="577" mass="65523">MHDLMQEMAWEIVGQKSKEPGERSRLWLHNDISRVFMNNAGTGAIEAIVLRLLKLEEVNWNCEAFSNMHGLRLIEFDNLIFSSCPNFLPHSLRSIHWSWYPSKFLPPSFQLNSLTELSLHHGKLVRLWGGTKDFPNLKYMDVSYSDKLTSTPDFTGEIHPSIAVLKRLRTLDFSNCKSTKNLPSEFARQITKLSMLFLDGTAIEEIPSSIECLVGLIVLDLCDCKSLLGLPSAICNLKSLDTLCISGCSKLDKLPGEMEALEYLDLAGTVLKEPLVMMKNLKLLSLRGSIAKPRRWSGLAGLFGIRKSPEPCPQPWGLVLSSLNCLCSLLELDLSNCDLSEGDIPDDIGCLSSLRELYLRGNNFVSLPASIRCLSQLWCFNLESAVNCFTLVEDEGWSARIISTIMKLATMGMYPDLYDKYIVFPTSEIPEWFNVQSEGHSLNVELPPESCTSWLGIAFCVAFADHQENLGNSTFLDDFDCFRIQCSSGPCWTFEKIGHILSPHILVFYLPRDYCWEQFSFEMYYGTSRNLNIFLTCLNNVNKCRARLVYEQDLEEEELNWTLKMLKRTVQEYGCEL</sequence>
<comment type="caution">
    <text evidence="5">The sequence shown here is derived from an EMBL/GenBank/DDBJ whole genome shotgun (WGS) entry which is preliminary data.</text>
</comment>
<dbReference type="SUPFAM" id="SSF52058">
    <property type="entry name" value="L domain-like"/>
    <property type="match status" value="1"/>
</dbReference>
<dbReference type="Proteomes" id="UP001054821">
    <property type="component" value="Chromosome 8"/>
</dbReference>
<evidence type="ECO:0000256" key="1">
    <source>
        <dbReference type="ARBA" id="ARBA00022614"/>
    </source>
</evidence>
<dbReference type="Pfam" id="PF20160">
    <property type="entry name" value="C-JID"/>
    <property type="match status" value="1"/>
</dbReference>
<dbReference type="Gene3D" id="3.80.10.10">
    <property type="entry name" value="Ribonuclease Inhibitor"/>
    <property type="match status" value="3"/>
</dbReference>
<dbReference type="InterPro" id="IPR001611">
    <property type="entry name" value="Leu-rich_rpt"/>
</dbReference>
<feature type="domain" description="C-JID" evidence="3">
    <location>
        <begin position="424"/>
        <end position="555"/>
    </location>
</feature>
<evidence type="ECO:0000256" key="2">
    <source>
        <dbReference type="ARBA" id="ARBA00022737"/>
    </source>
</evidence>
<protein>
    <submittedName>
        <fullName evidence="5">Uncharacterized protein</fullName>
    </submittedName>
</protein>
<evidence type="ECO:0000259" key="4">
    <source>
        <dbReference type="Pfam" id="PF23598"/>
    </source>
</evidence>
<accession>A0AAD4YKC8</accession>
<dbReference type="PROSITE" id="PS51450">
    <property type="entry name" value="LRR"/>
    <property type="match status" value="1"/>
</dbReference>
<dbReference type="PANTHER" id="PTHR11017:SF527">
    <property type="entry name" value="TMV RESISTANCE PROTEIN N-LIKE"/>
    <property type="match status" value="1"/>
</dbReference>
<dbReference type="EMBL" id="JAJFAZ020000008">
    <property type="protein sequence ID" value="KAI5311964.1"/>
    <property type="molecule type" value="Genomic_DNA"/>
</dbReference>
<evidence type="ECO:0000313" key="6">
    <source>
        <dbReference type="Proteomes" id="UP001054821"/>
    </source>
</evidence>
<reference evidence="5 6" key="1">
    <citation type="journal article" date="2022" name="G3 (Bethesda)">
        <title>Whole-genome sequence and methylome profiling of the almond [Prunus dulcis (Mill.) D.A. Webb] cultivar 'Nonpareil'.</title>
        <authorList>
            <person name="D'Amico-Willman K.M."/>
            <person name="Ouma W.Z."/>
            <person name="Meulia T."/>
            <person name="Sideli G.M."/>
            <person name="Gradziel T.M."/>
            <person name="Fresnedo-Ramirez J."/>
        </authorList>
    </citation>
    <scope>NUCLEOTIDE SEQUENCE [LARGE SCALE GENOMIC DNA]</scope>
    <source>
        <strain evidence="5">Clone GOH B32 T37-40</strain>
    </source>
</reference>
<dbReference type="InterPro" id="IPR044974">
    <property type="entry name" value="Disease_R_plants"/>
</dbReference>
<dbReference type="AlphaFoldDB" id="A0AAD4YKC8"/>
<organism evidence="5 6">
    <name type="scientific">Prunus dulcis</name>
    <name type="common">Almond</name>
    <name type="synonym">Amygdalus dulcis</name>
    <dbReference type="NCBI Taxonomy" id="3755"/>
    <lineage>
        <taxon>Eukaryota</taxon>
        <taxon>Viridiplantae</taxon>
        <taxon>Streptophyta</taxon>
        <taxon>Embryophyta</taxon>
        <taxon>Tracheophyta</taxon>
        <taxon>Spermatophyta</taxon>
        <taxon>Magnoliopsida</taxon>
        <taxon>eudicotyledons</taxon>
        <taxon>Gunneridae</taxon>
        <taxon>Pentapetalae</taxon>
        <taxon>rosids</taxon>
        <taxon>fabids</taxon>
        <taxon>Rosales</taxon>
        <taxon>Rosaceae</taxon>
        <taxon>Amygdaloideae</taxon>
        <taxon>Amygdaleae</taxon>
        <taxon>Prunus</taxon>
    </lineage>
</organism>
<dbReference type="InterPro" id="IPR045344">
    <property type="entry name" value="C-JID"/>
</dbReference>
<feature type="domain" description="Disease resistance R13L4/SHOC-2-like LRR" evidence="4">
    <location>
        <begin position="158"/>
        <end position="285"/>
    </location>
</feature>
<keyword evidence="2" id="KW-0677">Repeat</keyword>
<dbReference type="Pfam" id="PF23598">
    <property type="entry name" value="LRR_14"/>
    <property type="match status" value="1"/>
</dbReference>
<dbReference type="Pfam" id="PF00560">
    <property type="entry name" value="LRR_1"/>
    <property type="match status" value="2"/>
</dbReference>
<dbReference type="InterPro" id="IPR032675">
    <property type="entry name" value="LRR_dom_sf"/>
</dbReference>
<proteinExistence type="predicted"/>
<dbReference type="PANTHER" id="PTHR11017">
    <property type="entry name" value="LEUCINE-RICH REPEAT-CONTAINING PROTEIN"/>
    <property type="match status" value="1"/>
</dbReference>
<evidence type="ECO:0000259" key="3">
    <source>
        <dbReference type="Pfam" id="PF20160"/>
    </source>
</evidence>
<gene>
    <name evidence="5" type="ORF">L3X38_041137</name>
</gene>